<evidence type="ECO:0000256" key="4">
    <source>
        <dbReference type="ARBA" id="ARBA00022723"/>
    </source>
</evidence>
<dbReference type="EMBL" id="CAADRP010001391">
    <property type="protein sequence ID" value="VFU38339.1"/>
    <property type="molecule type" value="Genomic_DNA"/>
</dbReference>
<feature type="region of interest" description="Disordered" evidence="9">
    <location>
        <begin position="179"/>
        <end position="199"/>
    </location>
</feature>
<evidence type="ECO:0000313" key="11">
    <source>
        <dbReference type="EMBL" id="VFU38339.1"/>
    </source>
</evidence>
<evidence type="ECO:0000256" key="7">
    <source>
        <dbReference type="ARBA" id="ARBA00022833"/>
    </source>
</evidence>
<keyword evidence="5 8" id="KW-0863">Zinc-finger</keyword>
<dbReference type="PANTHER" id="PTHR22937:SF122">
    <property type="entry name" value="RING-TYPE E3 UBIQUITIN TRANSFERASE"/>
    <property type="match status" value="1"/>
</dbReference>
<accession>A0A6N2LC56</accession>
<keyword evidence="7" id="KW-0862">Zinc</keyword>
<evidence type="ECO:0000256" key="2">
    <source>
        <dbReference type="ARBA" id="ARBA00012483"/>
    </source>
</evidence>
<dbReference type="AlphaFoldDB" id="A0A6N2LC56"/>
<organism evidence="11">
    <name type="scientific">Salix viminalis</name>
    <name type="common">Common osier</name>
    <name type="synonym">Basket willow</name>
    <dbReference type="NCBI Taxonomy" id="40686"/>
    <lineage>
        <taxon>Eukaryota</taxon>
        <taxon>Viridiplantae</taxon>
        <taxon>Streptophyta</taxon>
        <taxon>Embryophyta</taxon>
        <taxon>Tracheophyta</taxon>
        <taxon>Spermatophyta</taxon>
        <taxon>Magnoliopsida</taxon>
        <taxon>eudicotyledons</taxon>
        <taxon>Gunneridae</taxon>
        <taxon>Pentapetalae</taxon>
        <taxon>rosids</taxon>
        <taxon>fabids</taxon>
        <taxon>Malpighiales</taxon>
        <taxon>Salicaceae</taxon>
        <taxon>Saliceae</taxon>
        <taxon>Salix</taxon>
    </lineage>
</organism>
<dbReference type="SUPFAM" id="SSF57850">
    <property type="entry name" value="RING/U-box"/>
    <property type="match status" value="1"/>
</dbReference>
<keyword evidence="3" id="KW-0808">Transferase</keyword>
<evidence type="ECO:0000256" key="3">
    <source>
        <dbReference type="ARBA" id="ARBA00022679"/>
    </source>
</evidence>
<evidence type="ECO:0000256" key="5">
    <source>
        <dbReference type="ARBA" id="ARBA00022771"/>
    </source>
</evidence>
<proteinExistence type="predicted"/>
<dbReference type="PANTHER" id="PTHR22937">
    <property type="entry name" value="E3 UBIQUITIN-PROTEIN LIGASE RNF165"/>
    <property type="match status" value="1"/>
</dbReference>
<dbReference type="GO" id="GO:0061630">
    <property type="term" value="F:ubiquitin protein ligase activity"/>
    <property type="evidence" value="ECO:0007669"/>
    <property type="project" value="UniProtKB-EC"/>
</dbReference>
<protein>
    <recommendedName>
        <fullName evidence="2">RING-type E3 ubiquitin transferase</fullName>
        <ecNumber evidence="2">2.3.2.27</ecNumber>
    </recommendedName>
</protein>
<feature type="region of interest" description="Disordered" evidence="9">
    <location>
        <begin position="100"/>
        <end position="131"/>
    </location>
</feature>
<dbReference type="EMBL" id="CAADRP010001391">
    <property type="protein sequence ID" value="VFU38343.1"/>
    <property type="molecule type" value="Genomic_DNA"/>
</dbReference>
<dbReference type="Pfam" id="PF13639">
    <property type="entry name" value="zf-RING_2"/>
    <property type="match status" value="1"/>
</dbReference>
<dbReference type="InterPro" id="IPR045191">
    <property type="entry name" value="MBR1/2-like"/>
</dbReference>
<feature type="compositionally biased region" description="Low complexity" evidence="9">
    <location>
        <begin position="121"/>
        <end position="131"/>
    </location>
</feature>
<name>A0A6N2LC56_SALVM</name>
<sequence>MPVFAESSSATTIADPDQIKLRKHRELQHISTETDSNPHIPRTSKSNTIISSLFHSHFTGTPPDQTKKKGATFRGLGCTSGAAQQVSLPAVIMSSAVWEGKRVKKKKGHQKRKKESLKLCSDNNSNNSDGDLSGDGDFGNCMGMQDVWCGPGIGFSGADAVVGSVDCVVTRRNASTGRGKIDGGEKFNQRERERGREGERPCLTRLSAVTPEAPSFLDTDRAFVTSCPEQEVSATRYYRHNRHPSPDGLARMMVLQSRFIMGGRLDHFSNWRLDIDHMTYEQLLELGDRIGYVNTGLKEDEISSCVKKINPSIIKERPSHLPMILEKKCSICQDEFEEADEVGKLDCGHGFHMQCIKQWLAQKNTCPVCKTEPVARG</sequence>
<keyword evidence="6" id="KW-0833">Ubl conjugation pathway</keyword>
<feature type="domain" description="RING-type" evidence="10">
    <location>
        <begin position="329"/>
        <end position="370"/>
    </location>
</feature>
<dbReference type="SMART" id="SM00184">
    <property type="entry name" value="RING"/>
    <property type="match status" value="1"/>
</dbReference>
<dbReference type="Gene3D" id="3.30.40.10">
    <property type="entry name" value="Zinc/RING finger domain, C3HC4 (zinc finger)"/>
    <property type="match status" value="1"/>
</dbReference>
<keyword evidence="4" id="KW-0479">Metal-binding</keyword>
<evidence type="ECO:0000256" key="9">
    <source>
        <dbReference type="SAM" id="MobiDB-lite"/>
    </source>
</evidence>
<gene>
    <name evidence="11" type="ORF">SVIM_LOCUS208390</name>
</gene>
<dbReference type="GO" id="GO:0008270">
    <property type="term" value="F:zinc ion binding"/>
    <property type="evidence" value="ECO:0007669"/>
    <property type="project" value="UniProtKB-KW"/>
</dbReference>
<feature type="compositionally biased region" description="Basic residues" evidence="9">
    <location>
        <begin position="102"/>
        <end position="115"/>
    </location>
</feature>
<dbReference type="PROSITE" id="PS50089">
    <property type="entry name" value="ZF_RING_2"/>
    <property type="match status" value="1"/>
</dbReference>
<dbReference type="InterPro" id="IPR013083">
    <property type="entry name" value="Znf_RING/FYVE/PHD"/>
</dbReference>
<comment type="catalytic activity">
    <reaction evidence="1">
        <text>S-ubiquitinyl-[E2 ubiquitin-conjugating enzyme]-L-cysteine + [acceptor protein]-L-lysine = [E2 ubiquitin-conjugating enzyme]-L-cysteine + N(6)-ubiquitinyl-[acceptor protein]-L-lysine.</text>
        <dbReference type="EC" id="2.3.2.27"/>
    </reaction>
</comment>
<reference evidence="11" key="1">
    <citation type="submission" date="2019-03" db="EMBL/GenBank/DDBJ databases">
        <authorList>
            <person name="Mank J."/>
            <person name="Almeida P."/>
        </authorList>
    </citation>
    <scope>NUCLEOTIDE SEQUENCE</scope>
    <source>
        <strain evidence="11">78183</strain>
    </source>
</reference>
<dbReference type="InterPro" id="IPR001841">
    <property type="entry name" value="Znf_RING"/>
</dbReference>
<evidence type="ECO:0000256" key="1">
    <source>
        <dbReference type="ARBA" id="ARBA00000900"/>
    </source>
</evidence>
<evidence type="ECO:0000259" key="10">
    <source>
        <dbReference type="PROSITE" id="PS50089"/>
    </source>
</evidence>
<dbReference type="EC" id="2.3.2.27" evidence="2"/>
<evidence type="ECO:0000256" key="6">
    <source>
        <dbReference type="ARBA" id="ARBA00022786"/>
    </source>
</evidence>
<evidence type="ECO:0000256" key="8">
    <source>
        <dbReference type="PROSITE-ProRule" id="PRU00175"/>
    </source>
</evidence>